<feature type="signal peptide" evidence="2">
    <location>
        <begin position="1"/>
        <end position="22"/>
    </location>
</feature>
<evidence type="ECO:0000313" key="3">
    <source>
        <dbReference type="EMBL" id="TDN51477.1"/>
    </source>
</evidence>
<protein>
    <submittedName>
        <fullName evidence="3">Uncharacterized protein DUF1090</fullName>
    </submittedName>
</protein>
<reference evidence="3 4" key="1">
    <citation type="submission" date="2019-03" db="EMBL/GenBank/DDBJ databases">
        <title>Genomic analyses of the natural microbiome of Caenorhabditis elegans.</title>
        <authorList>
            <person name="Samuel B."/>
        </authorList>
    </citation>
    <scope>NUCLEOTIDE SEQUENCE [LARGE SCALE GENOMIC DNA]</scope>
    <source>
        <strain evidence="3 4">BIGb0156</strain>
    </source>
</reference>
<feature type="coiled-coil region" evidence="1">
    <location>
        <begin position="69"/>
        <end position="136"/>
    </location>
</feature>
<organism evidence="3 4">
    <name type="scientific">Scandinavium goeteborgense</name>
    <dbReference type="NCBI Taxonomy" id="1851514"/>
    <lineage>
        <taxon>Bacteria</taxon>
        <taxon>Pseudomonadati</taxon>
        <taxon>Pseudomonadota</taxon>
        <taxon>Gammaproteobacteria</taxon>
        <taxon>Enterobacterales</taxon>
        <taxon>Enterobacteriaceae</taxon>
        <taxon>Scandinavium</taxon>
    </lineage>
</organism>
<evidence type="ECO:0000313" key="4">
    <source>
        <dbReference type="Proteomes" id="UP000295530"/>
    </source>
</evidence>
<comment type="caution">
    <text evidence="3">The sequence shown here is derived from an EMBL/GenBank/DDBJ whole genome shotgun (WGS) entry which is preliminary data.</text>
</comment>
<keyword evidence="4" id="KW-1185">Reference proteome</keyword>
<proteinExistence type="predicted"/>
<gene>
    <name evidence="3" type="ORF">EC847_1186</name>
</gene>
<feature type="chain" id="PRO_5020978847" evidence="2">
    <location>
        <begin position="23"/>
        <end position="142"/>
    </location>
</feature>
<evidence type="ECO:0000256" key="1">
    <source>
        <dbReference type="SAM" id="Coils"/>
    </source>
</evidence>
<keyword evidence="1" id="KW-0175">Coiled coil</keyword>
<name>A0A4R6E192_SCAGO</name>
<dbReference type="RefSeq" id="WP_133462079.1">
    <property type="nucleotide sequence ID" value="NZ_SNVX01000018.1"/>
</dbReference>
<dbReference type="InterPro" id="IPR009468">
    <property type="entry name" value="DUF1090"/>
</dbReference>
<dbReference type="OrthoDB" id="8689941at2"/>
<accession>A0A4R6E192</accession>
<dbReference type="Proteomes" id="UP000295530">
    <property type="component" value="Unassembled WGS sequence"/>
</dbReference>
<dbReference type="AlphaFoldDB" id="A0A4R6E192"/>
<dbReference type="EMBL" id="SNVX01000018">
    <property type="protein sequence ID" value="TDN51477.1"/>
    <property type="molecule type" value="Genomic_DNA"/>
</dbReference>
<sequence>MKKLTTALALILATSAFTAANASDNCASKRAALEKQISIAQQYGNSYKVAGLKKGLAEVTAHCTNSSMLSDAQKDVSKLEKKLAEKTKDVNEVQADLKKAQARGDRQKIAKYQRKLTEKQNDVREVQQDLNQARAKLARLQK</sequence>
<keyword evidence="2" id="KW-0732">Signal</keyword>
<evidence type="ECO:0000256" key="2">
    <source>
        <dbReference type="SAM" id="SignalP"/>
    </source>
</evidence>
<dbReference type="Pfam" id="PF06476">
    <property type="entry name" value="DUF1090"/>
    <property type="match status" value="1"/>
</dbReference>